<name>A0A377QZ06_9NEIS</name>
<proteinExistence type="predicted"/>
<reference evidence="1 2" key="1">
    <citation type="submission" date="2018-06" db="EMBL/GenBank/DDBJ databases">
        <authorList>
            <consortium name="Pathogen Informatics"/>
            <person name="Doyle S."/>
        </authorList>
    </citation>
    <scope>NUCLEOTIDE SEQUENCE [LARGE SCALE GENOMIC DNA]</scope>
    <source>
        <strain evidence="1 2">NCTC13336</strain>
    </source>
</reference>
<dbReference type="Proteomes" id="UP000254293">
    <property type="component" value="Unassembled WGS sequence"/>
</dbReference>
<gene>
    <name evidence="1" type="ORF">NCTC13336_00805</name>
</gene>
<evidence type="ECO:0008006" key="3">
    <source>
        <dbReference type="Google" id="ProtNLM"/>
    </source>
</evidence>
<dbReference type="Pfam" id="PF14025">
    <property type="entry name" value="DUF4241"/>
    <property type="match status" value="1"/>
</dbReference>
<keyword evidence="2" id="KW-1185">Reference proteome</keyword>
<dbReference type="AlphaFoldDB" id="A0A377QZ06"/>
<accession>A0A377QZ06</accession>
<evidence type="ECO:0000313" key="1">
    <source>
        <dbReference type="EMBL" id="STR00596.1"/>
    </source>
</evidence>
<protein>
    <recommendedName>
        <fullName evidence="3">DUF4241 domain-containing protein</fullName>
    </recommendedName>
</protein>
<dbReference type="RefSeq" id="WP_115307844.1">
    <property type="nucleotide sequence ID" value="NZ_UGJJ01000001.1"/>
</dbReference>
<organism evidence="1 2">
    <name type="scientific">Kingella potus</name>
    <dbReference type="NCBI Taxonomy" id="265175"/>
    <lineage>
        <taxon>Bacteria</taxon>
        <taxon>Pseudomonadati</taxon>
        <taxon>Pseudomonadota</taxon>
        <taxon>Betaproteobacteria</taxon>
        <taxon>Neisseriales</taxon>
        <taxon>Neisseriaceae</taxon>
        <taxon>Kingella</taxon>
    </lineage>
</organism>
<evidence type="ECO:0000313" key="2">
    <source>
        <dbReference type="Proteomes" id="UP000254293"/>
    </source>
</evidence>
<dbReference type="EMBL" id="UGJJ01000001">
    <property type="protein sequence ID" value="STR00596.1"/>
    <property type="molecule type" value="Genomic_DNA"/>
</dbReference>
<dbReference type="OrthoDB" id="9789980at2"/>
<sequence>MGKPPPTPQWLAQYENVKHLLTPAVPYGEVFGQSEACGRRLHYIDMGEVCFPTGKIAAFDPAAFPDRLQPYCQTVPTGTFGITAMVADFGGDDYAIAAVRVQFDDSRPVVHYAALTGQEDLDGIQADGYFGFATDTGLATIMDMQTFQAYAAFEQAALAQDEYFNLYDNLLEEELEKSHAAQPALQSDDGDWANFTLPGSGLSVPVFRSGRGDGVYPVYFGYGADGRICDVVIEFIPPDGAD</sequence>
<dbReference type="InterPro" id="IPR025335">
    <property type="entry name" value="DUF4241"/>
</dbReference>